<keyword evidence="3" id="KW-1185">Reference proteome</keyword>
<reference evidence="2 3" key="1">
    <citation type="submission" date="2015-12" db="EMBL/GenBank/DDBJ databases">
        <title>The genome of Folsomia candida.</title>
        <authorList>
            <person name="Faddeeva A."/>
            <person name="Derks M.F."/>
            <person name="Anvar Y."/>
            <person name="Smit S."/>
            <person name="Van Straalen N."/>
            <person name="Roelofs D."/>
        </authorList>
    </citation>
    <scope>NUCLEOTIDE SEQUENCE [LARGE SCALE GENOMIC DNA]</scope>
    <source>
        <strain evidence="2 3">VU population</strain>
        <tissue evidence="2">Whole body</tissue>
    </source>
</reference>
<evidence type="ECO:0000313" key="2">
    <source>
        <dbReference type="EMBL" id="OXA37331.1"/>
    </source>
</evidence>
<dbReference type="AlphaFoldDB" id="A0A226CY34"/>
<sequence length="217" mass="24922">MKATQGAKYVDPTFLRNWNEAQKYEISRSAYHFFTTFDPPQSQASNIATTLKKVNFQPGYNGLVIDVEGDSCLVEVDTMSRNVLSLITLLEEMYNFPVFIYTRANYWNACINTTWNNVWLKRPLWVAYYSDTAKQPVLPKPWSSSGTWVLWQYSQTCRMPGIKGNVDLSYLNPNLTDMSQFGKNVAVKSTSSNLFQPANIYLLINLLNSMYKTLIIM</sequence>
<evidence type="ECO:0000256" key="1">
    <source>
        <dbReference type="ARBA" id="ARBA00010646"/>
    </source>
</evidence>
<dbReference type="PANTHER" id="PTHR34135:SF2">
    <property type="entry name" value="LYSOZYME"/>
    <property type="match status" value="1"/>
</dbReference>
<dbReference type="GO" id="GO:0016052">
    <property type="term" value="P:carbohydrate catabolic process"/>
    <property type="evidence" value="ECO:0007669"/>
    <property type="project" value="TreeGrafter"/>
</dbReference>
<dbReference type="GO" id="GO:0009253">
    <property type="term" value="P:peptidoglycan catabolic process"/>
    <property type="evidence" value="ECO:0007669"/>
    <property type="project" value="InterPro"/>
</dbReference>
<dbReference type="EMBL" id="LNIX01000059">
    <property type="protein sequence ID" value="OXA37331.1"/>
    <property type="molecule type" value="Genomic_DNA"/>
</dbReference>
<protein>
    <submittedName>
        <fullName evidence="2">Lysozyme M1</fullName>
    </submittedName>
</protein>
<gene>
    <name evidence="2" type="ORF">Fcan01_27926</name>
</gene>
<evidence type="ECO:0000313" key="3">
    <source>
        <dbReference type="Proteomes" id="UP000198287"/>
    </source>
</evidence>
<dbReference type="CDD" id="cd00599">
    <property type="entry name" value="GH25_muramidase"/>
    <property type="match status" value="1"/>
</dbReference>
<comment type="caution">
    <text evidence="2">The sequence shown here is derived from an EMBL/GenBank/DDBJ whole genome shotgun (WGS) entry which is preliminary data.</text>
</comment>
<dbReference type="PANTHER" id="PTHR34135">
    <property type="entry name" value="LYSOZYME"/>
    <property type="match status" value="1"/>
</dbReference>
<dbReference type="Pfam" id="PF01183">
    <property type="entry name" value="Glyco_hydro_25"/>
    <property type="match status" value="1"/>
</dbReference>
<dbReference type="Proteomes" id="UP000198287">
    <property type="component" value="Unassembled WGS sequence"/>
</dbReference>
<proteinExistence type="inferred from homology"/>
<name>A0A226CY34_FOLCA</name>
<dbReference type="GO" id="GO:0003796">
    <property type="term" value="F:lysozyme activity"/>
    <property type="evidence" value="ECO:0007669"/>
    <property type="project" value="InterPro"/>
</dbReference>
<accession>A0A226CY34</accession>
<dbReference type="InterPro" id="IPR002053">
    <property type="entry name" value="Glyco_hydro_25"/>
</dbReference>
<comment type="similarity">
    <text evidence="1">Belongs to the glycosyl hydrolase 25 family.</text>
</comment>
<dbReference type="OMA" id="TSWWTQC"/>
<dbReference type="Gene3D" id="3.20.20.80">
    <property type="entry name" value="Glycosidases"/>
    <property type="match status" value="1"/>
</dbReference>
<dbReference type="GO" id="GO:0016998">
    <property type="term" value="P:cell wall macromolecule catabolic process"/>
    <property type="evidence" value="ECO:0007669"/>
    <property type="project" value="InterPro"/>
</dbReference>
<dbReference type="SUPFAM" id="SSF51445">
    <property type="entry name" value="(Trans)glycosidases"/>
    <property type="match status" value="1"/>
</dbReference>
<organism evidence="2 3">
    <name type="scientific">Folsomia candida</name>
    <name type="common">Springtail</name>
    <dbReference type="NCBI Taxonomy" id="158441"/>
    <lineage>
        <taxon>Eukaryota</taxon>
        <taxon>Metazoa</taxon>
        <taxon>Ecdysozoa</taxon>
        <taxon>Arthropoda</taxon>
        <taxon>Hexapoda</taxon>
        <taxon>Collembola</taxon>
        <taxon>Entomobryomorpha</taxon>
        <taxon>Isotomoidea</taxon>
        <taxon>Isotomidae</taxon>
        <taxon>Proisotominae</taxon>
        <taxon>Folsomia</taxon>
    </lineage>
</organism>
<dbReference type="OrthoDB" id="6590422at2759"/>
<dbReference type="InterPro" id="IPR017853">
    <property type="entry name" value="GH"/>
</dbReference>
<dbReference type="PROSITE" id="PS51904">
    <property type="entry name" value="GLYCOSYL_HYDROL_F25_2"/>
    <property type="match status" value="1"/>
</dbReference>